<dbReference type="RefSeq" id="WP_319952777.1">
    <property type="nucleotide sequence ID" value="NZ_JAXAVX010000001.1"/>
</dbReference>
<keyword evidence="10" id="KW-1185">Reference proteome</keyword>
<keyword evidence="3" id="KW-0731">Sigma factor</keyword>
<dbReference type="InterPro" id="IPR007630">
    <property type="entry name" value="RNA_pol_sigma70_r4"/>
</dbReference>
<dbReference type="NCBIfam" id="TIGR02937">
    <property type="entry name" value="sigma70-ECF"/>
    <property type="match status" value="1"/>
</dbReference>
<feature type="domain" description="RNA polymerase sigma-70 region 2" evidence="7">
    <location>
        <begin position="57"/>
        <end position="123"/>
    </location>
</feature>
<keyword evidence="5" id="KW-0804">Transcription</keyword>
<dbReference type="Pfam" id="PF04545">
    <property type="entry name" value="Sigma70_r4"/>
    <property type="match status" value="1"/>
</dbReference>
<sequence length="215" mass="24371">MPIVAAEEPVASPGLRRPARPVMLRDVPGDPATRASRRERVLARRLRRQDPTVMDELYAEYGRASFGVLLGALRDRELAEDVQQVVFAEVWRRGPSYDPARAGLLTWILTIARSRAIDQLRRRVPEPVAPDAVELLLDGRAGDEDQERAIDRWAVRSLLAQLSDEQQEVLRMRFYDELSQTEIAERLGVPLGTVKARMLRGLKRLRALMDEEAIA</sequence>
<dbReference type="InterPro" id="IPR036388">
    <property type="entry name" value="WH-like_DNA-bd_sf"/>
</dbReference>
<accession>A0ABU4VGX8</accession>
<evidence type="ECO:0000313" key="10">
    <source>
        <dbReference type="Proteomes" id="UP001277761"/>
    </source>
</evidence>
<evidence type="ECO:0000259" key="7">
    <source>
        <dbReference type="Pfam" id="PF04542"/>
    </source>
</evidence>
<proteinExistence type="inferred from homology"/>
<dbReference type="SUPFAM" id="SSF88946">
    <property type="entry name" value="Sigma2 domain of RNA polymerase sigma factors"/>
    <property type="match status" value="1"/>
</dbReference>
<evidence type="ECO:0000256" key="1">
    <source>
        <dbReference type="ARBA" id="ARBA00010641"/>
    </source>
</evidence>
<dbReference type="InterPro" id="IPR014284">
    <property type="entry name" value="RNA_pol_sigma-70_dom"/>
</dbReference>
<comment type="similarity">
    <text evidence="1">Belongs to the sigma-70 factor family. ECF subfamily.</text>
</comment>
<dbReference type="Proteomes" id="UP001277761">
    <property type="component" value="Unassembled WGS sequence"/>
</dbReference>
<name>A0ABU4VGX8_9ACTN</name>
<feature type="region of interest" description="Disordered" evidence="6">
    <location>
        <begin position="1"/>
        <end position="36"/>
    </location>
</feature>
<comment type="caution">
    <text evidence="9">The sequence shown here is derived from an EMBL/GenBank/DDBJ whole genome shotgun (WGS) entry which is preliminary data.</text>
</comment>
<organism evidence="9 10">
    <name type="scientific">Patulibacter brassicae</name>
    <dbReference type="NCBI Taxonomy" id="1705717"/>
    <lineage>
        <taxon>Bacteria</taxon>
        <taxon>Bacillati</taxon>
        <taxon>Actinomycetota</taxon>
        <taxon>Thermoleophilia</taxon>
        <taxon>Solirubrobacterales</taxon>
        <taxon>Patulibacteraceae</taxon>
        <taxon>Patulibacter</taxon>
    </lineage>
</organism>
<reference evidence="9 10" key="1">
    <citation type="submission" date="2023-11" db="EMBL/GenBank/DDBJ databases">
        <authorList>
            <person name="Xu M."/>
            <person name="Jiang T."/>
        </authorList>
    </citation>
    <scope>NUCLEOTIDE SEQUENCE [LARGE SCALE GENOMIC DNA]</scope>
    <source>
        <strain evidence="9 10">SD</strain>
    </source>
</reference>
<dbReference type="InterPro" id="IPR013325">
    <property type="entry name" value="RNA_pol_sigma_r2"/>
</dbReference>
<feature type="domain" description="RNA polymerase sigma-70 region 4" evidence="8">
    <location>
        <begin position="158"/>
        <end position="207"/>
    </location>
</feature>
<evidence type="ECO:0000256" key="5">
    <source>
        <dbReference type="ARBA" id="ARBA00023163"/>
    </source>
</evidence>
<dbReference type="InterPro" id="IPR039425">
    <property type="entry name" value="RNA_pol_sigma-70-like"/>
</dbReference>
<keyword evidence="4" id="KW-0238">DNA-binding</keyword>
<evidence type="ECO:0000313" key="9">
    <source>
        <dbReference type="EMBL" id="MDX8150632.1"/>
    </source>
</evidence>
<dbReference type="SUPFAM" id="SSF88659">
    <property type="entry name" value="Sigma3 and sigma4 domains of RNA polymerase sigma factors"/>
    <property type="match status" value="1"/>
</dbReference>
<dbReference type="Gene3D" id="1.10.10.10">
    <property type="entry name" value="Winged helix-like DNA-binding domain superfamily/Winged helix DNA-binding domain"/>
    <property type="match status" value="1"/>
</dbReference>
<dbReference type="CDD" id="cd06171">
    <property type="entry name" value="Sigma70_r4"/>
    <property type="match status" value="1"/>
</dbReference>
<dbReference type="PANTHER" id="PTHR43133">
    <property type="entry name" value="RNA POLYMERASE ECF-TYPE SIGMA FACTO"/>
    <property type="match status" value="1"/>
</dbReference>
<evidence type="ECO:0000256" key="6">
    <source>
        <dbReference type="SAM" id="MobiDB-lite"/>
    </source>
</evidence>
<keyword evidence="2" id="KW-0805">Transcription regulation</keyword>
<evidence type="ECO:0000256" key="3">
    <source>
        <dbReference type="ARBA" id="ARBA00023082"/>
    </source>
</evidence>
<gene>
    <name evidence="9" type="ORF">SK069_03420</name>
</gene>
<dbReference type="EMBL" id="JAXAVX010000001">
    <property type="protein sequence ID" value="MDX8150632.1"/>
    <property type="molecule type" value="Genomic_DNA"/>
</dbReference>
<dbReference type="InterPro" id="IPR013324">
    <property type="entry name" value="RNA_pol_sigma_r3/r4-like"/>
</dbReference>
<dbReference type="PANTHER" id="PTHR43133:SF62">
    <property type="entry name" value="RNA POLYMERASE SIGMA FACTOR SIGZ"/>
    <property type="match status" value="1"/>
</dbReference>
<protein>
    <submittedName>
        <fullName evidence="9">Sigma-70 family RNA polymerase sigma factor</fullName>
    </submittedName>
</protein>
<dbReference type="InterPro" id="IPR007627">
    <property type="entry name" value="RNA_pol_sigma70_r2"/>
</dbReference>
<dbReference type="Gene3D" id="1.10.1740.10">
    <property type="match status" value="1"/>
</dbReference>
<evidence type="ECO:0000256" key="2">
    <source>
        <dbReference type="ARBA" id="ARBA00023015"/>
    </source>
</evidence>
<evidence type="ECO:0000259" key="8">
    <source>
        <dbReference type="Pfam" id="PF04545"/>
    </source>
</evidence>
<dbReference type="Pfam" id="PF04542">
    <property type="entry name" value="Sigma70_r2"/>
    <property type="match status" value="1"/>
</dbReference>
<evidence type="ECO:0000256" key="4">
    <source>
        <dbReference type="ARBA" id="ARBA00023125"/>
    </source>
</evidence>